<gene>
    <name evidence="1" type="ORF">SAMN00790413_02858</name>
</gene>
<protein>
    <submittedName>
        <fullName evidence="1">Uncharacterized protein</fullName>
    </submittedName>
</protein>
<accession>A0A1W1VQ49</accession>
<name>A0A1W1VQ49_9DEIO</name>
<proteinExistence type="predicted"/>
<evidence type="ECO:0000313" key="1">
    <source>
        <dbReference type="EMBL" id="SMB95477.1"/>
    </source>
</evidence>
<reference evidence="1 2" key="1">
    <citation type="submission" date="2017-04" db="EMBL/GenBank/DDBJ databases">
        <authorList>
            <person name="Afonso C.L."/>
            <person name="Miller P.J."/>
            <person name="Scott M.A."/>
            <person name="Spackman E."/>
            <person name="Goraichik I."/>
            <person name="Dimitrov K.M."/>
            <person name="Suarez D.L."/>
            <person name="Swayne D.E."/>
        </authorList>
    </citation>
    <scope>NUCLEOTIDE SEQUENCE [LARGE SCALE GENOMIC DNA]</scope>
    <source>
        <strain evidence="1 2">KR-140</strain>
    </source>
</reference>
<organism evidence="1 2">
    <name type="scientific">Deinococcus hopiensis KR-140</name>
    <dbReference type="NCBI Taxonomy" id="695939"/>
    <lineage>
        <taxon>Bacteria</taxon>
        <taxon>Thermotogati</taxon>
        <taxon>Deinococcota</taxon>
        <taxon>Deinococci</taxon>
        <taxon>Deinococcales</taxon>
        <taxon>Deinococcaceae</taxon>
        <taxon>Deinococcus</taxon>
    </lineage>
</organism>
<sequence length="103" mass="11574">MVREKGWAVTLLTSASPEEQEAAVLAHVRREVERQGLAGERPNGKWRRSEHLRRHFPLDYLRRTYRVPFQPSSRSASTAGTARMAVRAFHRAAPTPGTVSPGL</sequence>
<keyword evidence="2" id="KW-1185">Reference proteome</keyword>
<dbReference type="Proteomes" id="UP000192582">
    <property type="component" value="Unassembled WGS sequence"/>
</dbReference>
<evidence type="ECO:0000313" key="2">
    <source>
        <dbReference type="Proteomes" id="UP000192582"/>
    </source>
</evidence>
<dbReference type="EMBL" id="FWWU01000009">
    <property type="protein sequence ID" value="SMB95477.1"/>
    <property type="molecule type" value="Genomic_DNA"/>
</dbReference>
<dbReference type="AlphaFoldDB" id="A0A1W1VQ49"/>